<reference evidence="2 3" key="1">
    <citation type="journal article" date="2020" name="Phytopathology">
        <title>A high-quality genome resource of Botrytis fragariae, a new and rapidly spreading fungal pathogen causing strawberry gray mold in the U.S.A.</title>
        <authorList>
            <person name="Wu Y."/>
            <person name="Saski C.A."/>
            <person name="Schnabel G."/>
            <person name="Xiao S."/>
            <person name="Hu M."/>
        </authorList>
    </citation>
    <scope>NUCLEOTIDE SEQUENCE [LARGE SCALE GENOMIC DNA]</scope>
    <source>
        <strain evidence="2 3">BVB16</strain>
    </source>
</reference>
<dbReference type="RefSeq" id="XP_037189676.1">
    <property type="nucleotide sequence ID" value="XM_037339626.1"/>
</dbReference>
<name>A0A8H6ANL5_9HELO</name>
<evidence type="ECO:0000313" key="2">
    <source>
        <dbReference type="EMBL" id="KAF5870729.1"/>
    </source>
</evidence>
<dbReference type="GeneID" id="59263318"/>
<accession>A0A8H6ANL5</accession>
<dbReference type="Proteomes" id="UP000531561">
    <property type="component" value="Unassembled WGS sequence"/>
</dbReference>
<keyword evidence="1" id="KW-0812">Transmembrane</keyword>
<evidence type="ECO:0000256" key="1">
    <source>
        <dbReference type="SAM" id="Phobius"/>
    </source>
</evidence>
<dbReference type="OrthoDB" id="5342924at2759"/>
<organism evidence="2 3">
    <name type="scientific">Botrytis fragariae</name>
    <dbReference type="NCBI Taxonomy" id="1964551"/>
    <lineage>
        <taxon>Eukaryota</taxon>
        <taxon>Fungi</taxon>
        <taxon>Dikarya</taxon>
        <taxon>Ascomycota</taxon>
        <taxon>Pezizomycotina</taxon>
        <taxon>Leotiomycetes</taxon>
        <taxon>Helotiales</taxon>
        <taxon>Sclerotiniaceae</taxon>
        <taxon>Botrytis</taxon>
    </lineage>
</organism>
<dbReference type="AlphaFoldDB" id="A0A8H6ANL5"/>
<comment type="caution">
    <text evidence="2">The sequence shown here is derived from an EMBL/GenBank/DDBJ whole genome shotgun (WGS) entry which is preliminary data.</text>
</comment>
<evidence type="ECO:0000313" key="3">
    <source>
        <dbReference type="Proteomes" id="UP000531561"/>
    </source>
</evidence>
<keyword evidence="1" id="KW-1133">Transmembrane helix</keyword>
<proteinExistence type="predicted"/>
<keyword evidence="3" id="KW-1185">Reference proteome</keyword>
<gene>
    <name evidence="2" type="ORF">Bfra_009280</name>
</gene>
<feature type="transmembrane region" description="Helical" evidence="1">
    <location>
        <begin position="151"/>
        <end position="175"/>
    </location>
</feature>
<keyword evidence="1" id="KW-0472">Membrane</keyword>
<sequence length="257" mass="28664">MPQKNRVQAPAINFSGGMHATPTFPAPAPAQNLPNATLIQDLLNRFMVLGANGTLSFNQFLVGKPIPPSSTADIQGFISLYAGVFMTDALARYGSQSVISDDNFLFDHNSTLRRLASLRNEPEHPKGWLEWKFEIWRRGYSYGIRGITTKLALSLLLTHAISTLGFMVYMCFAGWRTVAWNLIGEFIALTLKSRSTETFRGTDAGINLSITWAQNMRIREIGTEELEIRFGKDGCGEEKGELLGIVRVGREYGRERV</sequence>
<dbReference type="EMBL" id="JABFCT010000013">
    <property type="protein sequence ID" value="KAF5870729.1"/>
    <property type="molecule type" value="Genomic_DNA"/>
</dbReference>
<protein>
    <submittedName>
        <fullName evidence="2">Uncharacterized protein</fullName>
    </submittedName>
</protein>